<dbReference type="GO" id="GO:0032259">
    <property type="term" value="P:methylation"/>
    <property type="evidence" value="ECO:0007669"/>
    <property type="project" value="UniProtKB-KW"/>
</dbReference>
<keyword evidence="3" id="KW-1185">Reference proteome</keyword>
<evidence type="ECO:0000259" key="1">
    <source>
        <dbReference type="Pfam" id="PF08241"/>
    </source>
</evidence>
<sequence>MPEIVWDATLYDKQHHFVSDYGADVLQWLAPKANEYILDVGCGTGQLAAQIAKSGAIVLGTDASSEMVANAKTTYPNLNFEVVDGTQLPYHEKFDAIFSNATFHWIENQDALVEGLFKSLKTGGRLVAEFGGNGNVKSITDAITAATGQLGLADKVLTNFWFFPSVSIYSSLLESKGFEVEQVWLFDRPTKLIGEEGMYVWINQFAQHAFKNLTKEQAESIKNLAVDILQPNYYINGEWVADYRRLRVKAIKRQPQTPKGAFGSINY</sequence>
<dbReference type="Proteomes" id="UP001142592">
    <property type="component" value="Unassembled WGS sequence"/>
</dbReference>
<dbReference type="InterPro" id="IPR029063">
    <property type="entry name" value="SAM-dependent_MTases_sf"/>
</dbReference>
<dbReference type="SUPFAM" id="SSF53335">
    <property type="entry name" value="S-adenosyl-L-methionine-dependent methyltransferases"/>
    <property type="match status" value="1"/>
</dbReference>
<dbReference type="CDD" id="cd02440">
    <property type="entry name" value="AdoMet_MTases"/>
    <property type="match status" value="1"/>
</dbReference>
<dbReference type="InterPro" id="IPR013216">
    <property type="entry name" value="Methyltransf_11"/>
</dbReference>
<keyword evidence="2" id="KW-0808">Transferase</keyword>
<dbReference type="PANTHER" id="PTHR43861">
    <property type="entry name" value="TRANS-ACONITATE 2-METHYLTRANSFERASE-RELATED"/>
    <property type="match status" value="1"/>
</dbReference>
<dbReference type="GO" id="GO:0008757">
    <property type="term" value="F:S-adenosylmethionine-dependent methyltransferase activity"/>
    <property type="evidence" value="ECO:0007669"/>
    <property type="project" value="InterPro"/>
</dbReference>
<comment type="caution">
    <text evidence="2">The sequence shown here is derived from an EMBL/GenBank/DDBJ whole genome shotgun (WGS) entry which is preliminary data.</text>
</comment>
<dbReference type="AlphaFoldDB" id="A0A9X3DE31"/>
<gene>
    <name evidence="2" type="ORF">OQZ29_14840</name>
</gene>
<dbReference type="Gene3D" id="3.40.50.150">
    <property type="entry name" value="Vaccinia Virus protein VP39"/>
    <property type="match status" value="1"/>
</dbReference>
<proteinExistence type="predicted"/>
<protein>
    <submittedName>
        <fullName evidence="2">Methyltransferase domain-containing protein</fullName>
    </submittedName>
</protein>
<feature type="domain" description="Methyltransferase type 11" evidence="1">
    <location>
        <begin position="38"/>
        <end position="127"/>
    </location>
</feature>
<name>A0A9X3DE31_9SPHI</name>
<dbReference type="EMBL" id="JAPJUH010000004">
    <property type="protein sequence ID" value="MCX3266033.1"/>
    <property type="molecule type" value="Genomic_DNA"/>
</dbReference>
<evidence type="ECO:0000313" key="3">
    <source>
        <dbReference type="Proteomes" id="UP001142592"/>
    </source>
</evidence>
<organism evidence="2 3">
    <name type="scientific">Pedobacter agri</name>
    <dbReference type="NCBI Taxonomy" id="454586"/>
    <lineage>
        <taxon>Bacteria</taxon>
        <taxon>Pseudomonadati</taxon>
        <taxon>Bacteroidota</taxon>
        <taxon>Sphingobacteriia</taxon>
        <taxon>Sphingobacteriales</taxon>
        <taxon>Sphingobacteriaceae</taxon>
        <taxon>Pedobacter</taxon>
    </lineage>
</organism>
<keyword evidence="2" id="KW-0489">Methyltransferase</keyword>
<dbReference type="PANTHER" id="PTHR43861:SF1">
    <property type="entry name" value="TRANS-ACONITATE 2-METHYLTRANSFERASE"/>
    <property type="match status" value="1"/>
</dbReference>
<evidence type="ECO:0000313" key="2">
    <source>
        <dbReference type="EMBL" id="MCX3266033.1"/>
    </source>
</evidence>
<dbReference type="RefSeq" id="WP_083837980.1">
    <property type="nucleotide sequence ID" value="NZ_JAPJUH010000004.1"/>
</dbReference>
<dbReference type="Pfam" id="PF08241">
    <property type="entry name" value="Methyltransf_11"/>
    <property type="match status" value="1"/>
</dbReference>
<accession>A0A9X3DE31</accession>
<reference evidence="2" key="1">
    <citation type="submission" date="2022-11" db="EMBL/GenBank/DDBJ databases">
        <authorList>
            <person name="Graham C."/>
            <person name="Newman J.D."/>
        </authorList>
    </citation>
    <scope>NUCLEOTIDE SEQUENCE</scope>
    <source>
        <strain evidence="2">DSM 19486</strain>
    </source>
</reference>